<dbReference type="PRINTS" id="PR00081">
    <property type="entry name" value="GDHRDH"/>
</dbReference>
<evidence type="ECO:0000256" key="2">
    <source>
        <dbReference type="ARBA" id="ARBA00023002"/>
    </source>
</evidence>
<dbReference type="SUPFAM" id="SSF51735">
    <property type="entry name" value="NAD(P)-binding Rossmann-fold domains"/>
    <property type="match status" value="1"/>
</dbReference>
<dbReference type="Gramene" id="TraesCS4A03G0851300.1">
    <property type="protein sequence ID" value="TraesCS4A03G0851300.1.CDS"/>
    <property type="gene ID" value="TraesCS4A03G0851300"/>
</dbReference>
<dbReference type="STRING" id="4565.A0A3B6HYR5"/>
<dbReference type="AlphaFoldDB" id="A0A3B6HYR5"/>
<reference evidence="3" key="2">
    <citation type="submission" date="2018-10" db="UniProtKB">
        <authorList>
            <consortium name="EnsemblPlants"/>
        </authorList>
    </citation>
    <scope>IDENTIFICATION</scope>
</reference>
<proteinExistence type="predicted"/>
<dbReference type="Gramene" id="TraesCS4A02G342900.1">
    <property type="protein sequence ID" value="TraesCS4A02G342900.1"/>
    <property type="gene ID" value="TraesCS4A02G342900"/>
</dbReference>
<dbReference type="PaxDb" id="4565-Traes_4AL_EE81599EF.1"/>
<name>A0A3B6HYR5_WHEAT</name>
<evidence type="ECO:0000313" key="3">
    <source>
        <dbReference type="EnsemblPlants" id="TraesCS4A02G342900.1"/>
    </source>
</evidence>
<dbReference type="SMR" id="A0A3B6HYR5"/>
<reference evidence="3" key="1">
    <citation type="submission" date="2018-08" db="EMBL/GenBank/DDBJ databases">
        <authorList>
            <person name="Rossello M."/>
        </authorList>
    </citation>
    <scope>NUCLEOTIDE SEQUENCE [LARGE SCALE GENOMIC DNA]</scope>
    <source>
        <strain evidence="3">cv. Chinese Spring</strain>
    </source>
</reference>
<evidence type="ECO:0008006" key="5">
    <source>
        <dbReference type="Google" id="ProtNLM"/>
    </source>
</evidence>
<evidence type="ECO:0000256" key="1">
    <source>
        <dbReference type="ARBA" id="ARBA00022857"/>
    </source>
</evidence>
<sequence length="100" mass="10830">MNQLTRSLATEWAPDKIRVNGVAPGFITTDMIKDVSNIVLPLFQITMDTEYLEQELAKTPLRRSGKPAEIASAVAYLCMPAASFITGQVICVDGGRTISA</sequence>
<dbReference type="InterPro" id="IPR036291">
    <property type="entry name" value="NAD(P)-bd_dom_sf"/>
</dbReference>
<dbReference type="InterPro" id="IPR002347">
    <property type="entry name" value="SDR_fam"/>
</dbReference>
<protein>
    <recommendedName>
        <fullName evidence="5">Tropinone reductase</fullName>
    </recommendedName>
</protein>
<dbReference type="PANTHER" id="PTHR42898:SF21">
    <property type="entry name" value="TROPINONE REDUCTASE"/>
    <property type="match status" value="1"/>
</dbReference>
<dbReference type="EnsemblPlants" id="TraesCS4A02G342900.1">
    <property type="protein sequence ID" value="TraesCS4A02G342900.1"/>
    <property type="gene ID" value="TraesCS4A02G342900"/>
</dbReference>
<dbReference type="OrthoDB" id="673461at2759"/>
<dbReference type="Proteomes" id="UP000019116">
    <property type="component" value="Chromosome 4A"/>
</dbReference>
<dbReference type="OMA" id="SIMAYAP"/>
<evidence type="ECO:0000313" key="4">
    <source>
        <dbReference type="Proteomes" id="UP000019116"/>
    </source>
</evidence>
<dbReference type="Gene3D" id="3.40.50.720">
    <property type="entry name" value="NAD(P)-binding Rossmann-like Domain"/>
    <property type="match status" value="1"/>
</dbReference>
<dbReference type="InterPro" id="IPR045000">
    <property type="entry name" value="TR"/>
</dbReference>
<keyword evidence="4" id="KW-1185">Reference proteome</keyword>
<keyword evidence="2" id="KW-0560">Oxidoreductase</keyword>
<keyword evidence="1" id="KW-0521">NADP</keyword>
<accession>A0A3B6HYR5</accession>
<dbReference type="GO" id="GO:0016491">
    <property type="term" value="F:oxidoreductase activity"/>
    <property type="evidence" value="ECO:0007669"/>
    <property type="project" value="UniProtKB-KW"/>
</dbReference>
<dbReference type="Pfam" id="PF13561">
    <property type="entry name" value="adh_short_C2"/>
    <property type="match status" value="1"/>
</dbReference>
<dbReference type="PANTHER" id="PTHR42898">
    <property type="entry name" value="TROPINONE REDUCTASE"/>
    <property type="match status" value="1"/>
</dbReference>
<organism evidence="3">
    <name type="scientific">Triticum aestivum</name>
    <name type="common">Wheat</name>
    <dbReference type="NCBI Taxonomy" id="4565"/>
    <lineage>
        <taxon>Eukaryota</taxon>
        <taxon>Viridiplantae</taxon>
        <taxon>Streptophyta</taxon>
        <taxon>Embryophyta</taxon>
        <taxon>Tracheophyta</taxon>
        <taxon>Spermatophyta</taxon>
        <taxon>Magnoliopsida</taxon>
        <taxon>Liliopsida</taxon>
        <taxon>Poales</taxon>
        <taxon>Poaceae</taxon>
        <taxon>BOP clade</taxon>
        <taxon>Pooideae</taxon>
        <taxon>Triticodae</taxon>
        <taxon>Triticeae</taxon>
        <taxon>Triticinae</taxon>
        <taxon>Triticum</taxon>
    </lineage>
</organism>